<name>A0A5S6Q036_TRIMR</name>
<dbReference type="GO" id="GO:0016020">
    <property type="term" value="C:membrane"/>
    <property type="evidence" value="ECO:0007669"/>
    <property type="project" value="UniProtKB-SubCell"/>
</dbReference>
<dbReference type="WBParaSite" id="TMUE_3000014060.1">
    <property type="protein sequence ID" value="TMUE_3000014060.1"/>
    <property type="gene ID" value="WBGene00302117"/>
</dbReference>
<evidence type="ECO:0000256" key="2">
    <source>
        <dbReference type="ARBA" id="ARBA00022692"/>
    </source>
</evidence>
<dbReference type="Proteomes" id="UP000046395">
    <property type="component" value="Unassembled WGS sequence"/>
</dbReference>
<keyword evidence="2 5" id="KW-0812">Transmembrane</keyword>
<feature type="transmembrane region" description="Helical" evidence="5">
    <location>
        <begin position="106"/>
        <end position="125"/>
    </location>
</feature>
<feature type="transmembrane region" description="Helical" evidence="5">
    <location>
        <begin position="20"/>
        <end position="41"/>
    </location>
</feature>
<reference evidence="8 9" key="2">
    <citation type="submission" date="2019-12" db="UniProtKB">
        <authorList>
            <consortium name="WormBaseParasite"/>
        </authorList>
    </citation>
    <scope>IDENTIFICATION</scope>
</reference>
<evidence type="ECO:0000256" key="1">
    <source>
        <dbReference type="ARBA" id="ARBA00004370"/>
    </source>
</evidence>
<keyword evidence="7" id="KW-1185">Reference proteome</keyword>
<dbReference type="Gene3D" id="1.20.1070.10">
    <property type="entry name" value="Rhodopsin 7-helix transmembrane proteins"/>
    <property type="match status" value="1"/>
</dbReference>
<feature type="transmembrane region" description="Helical" evidence="5">
    <location>
        <begin position="271"/>
        <end position="293"/>
    </location>
</feature>
<dbReference type="PROSITE" id="PS51257">
    <property type="entry name" value="PROKAR_LIPOPROTEIN"/>
    <property type="match status" value="1"/>
</dbReference>
<evidence type="ECO:0000256" key="4">
    <source>
        <dbReference type="ARBA" id="ARBA00023136"/>
    </source>
</evidence>
<keyword evidence="3 5" id="KW-1133">Transmembrane helix</keyword>
<evidence type="ECO:0000256" key="3">
    <source>
        <dbReference type="ARBA" id="ARBA00022989"/>
    </source>
</evidence>
<feature type="transmembrane region" description="Helical" evidence="5">
    <location>
        <begin position="237"/>
        <end position="259"/>
    </location>
</feature>
<sequence>MYKRTGDGRSEESCNSSYGGQIPSMVSCLIVALILDMMLLVRILRHRTRRADLILIVGFVISNALLSIARLIGTEHELSMYELMHADLNACGVLTRLGCLSQRPSTWIIVVGSFTVRFTLFLMSVERLVFFISIRSHRWLFTPRKTVFALLVGAMLSVLGVLRGLLYAFQASEEKISATCHFVDIVGKHYIVICSITLIVIVAGTLLSYLFVIIILKLRSKNSQGGLYGLRQMREKSVCKGLAFTFFVTLGMNIAPLVIHMLANLQLVEASMTILAVLLDHLFLPLSSLLLIITHPRLTVRLHSFMKCPLISWANRSNNVVHMG</sequence>
<keyword evidence="4 5" id="KW-0472">Membrane</keyword>
<comment type="subcellular location">
    <subcellularLocation>
        <location evidence="1">Membrane</location>
    </subcellularLocation>
</comment>
<evidence type="ECO:0000256" key="5">
    <source>
        <dbReference type="SAM" id="Phobius"/>
    </source>
</evidence>
<organism evidence="7 8">
    <name type="scientific">Trichuris muris</name>
    <name type="common">Mouse whipworm</name>
    <dbReference type="NCBI Taxonomy" id="70415"/>
    <lineage>
        <taxon>Eukaryota</taxon>
        <taxon>Metazoa</taxon>
        <taxon>Ecdysozoa</taxon>
        <taxon>Nematoda</taxon>
        <taxon>Enoplea</taxon>
        <taxon>Dorylaimia</taxon>
        <taxon>Trichinellida</taxon>
        <taxon>Trichuridae</taxon>
        <taxon>Trichuris</taxon>
    </lineage>
</organism>
<feature type="transmembrane region" description="Helical" evidence="5">
    <location>
        <begin position="53"/>
        <end position="73"/>
    </location>
</feature>
<dbReference type="PROSITE" id="PS50262">
    <property type="entry name" value="G_PROTEIN_RECEP_F1_2"/>
    <property type="match status" value="1"/>
</dbReference>
<evidence type="ECO:0000313" key="9">
    <source>
        <dbReference type="WBParaSite" id="TMUE_3000014060.1"/>
    </source>
</evidence>
<dbReference type="InterPro" id="IPR017452">
    <property type="entry name" value="GPCR_Rhodpsn_7TM"/>
</dbReference>
<feature type="transmembrane region" description="Helical" evidence="5">
    <location>
        <begin position="189"/>
        <end position="216"/>
    </location>
</feature>
<accession>A0A5S6Q036</accession>
<evidence type="ECO:0000313" key="7">
    <source>
        <dbReference type="Proteomes" id="UP000046395"/>
    </source>
</evidence>
<evidence type="ECO:0000313" key="8">
    <source>
        <dbReference type="WBParaSite" id="TMUE_0000000509.1"/>
    </source>
</evidence>
<reference evidence="7" key="1">
    <citation type="submission" date="2014-03" db="EMBL/GenBank/DDBJ databases">
        <title>The whipworm genome and dual-species transcriptomics of an intimate host-pathogen interaction.</title>
        <authorList>
            <person name="Foth B.J."/>
            <person name="Tsai I.J."/>
            <person name="Reid A.J."/>
            <person name="Bancroft A.J."/>
            <person name="Nichol S."/>
            <person name="Tracey A."/>
            <person name="Holroyd N."/>
            <person name="Cotton J.A."/>
            <person name="Stanley E.J."/>
            <person name="Zarowiecki M."/>
            <person name="Liu J.Z."/>
            <person name="Huckvale T."/>
            <person name="Cooper P.J."/>
            <person name="Grencis R.K."/>
            <person name="Berriman M."/>
        </authorList>
    </citation>
    <scope>NUCLEOTIDE SEQUENCE [LARGE SCALE GENOMIC DNA]</scope>
    <source>
        <strain evidence="7">Edinburgh</strain>
    </source>
</reference>
<evidence type="ECO:0000259" key="6">
    <source>
        <dbReference type="PROSITE" id="PS50262"/>
    </source>
</evidence>
<feature type="domain" description="G-protein coupled receptors family 1 profile" evidence="6">
    <location>
        <begin position="35"/>
        <end position="291"/>
    </location>
</feature>
<dbReference type="WBParaSite" id="TMUE_0000000509.1">
    <property type="protein sequence ID" value="TMUE_0000000509.1"/>
    <property type="gene ID" value="WBGene00296449"/>
</dbReference>
<protein>
    <submittedName>
        <fullName evidence="8 9">G-protein coupled receptors family 1 profile domain-containing protein</fullName>
    </submittedName>
</protein>
<proteinExistence type="predicted"/>
<feature type="transmembrane region" description="Helical" evidence="5">
    <location>
        <begin position="146"/>
        <end position="169"/>
    </location>
</feature>
<dbReference type="AlphaFoldDB" id="A0A5S6Q036"/>